<evidence type="ECO:0000256" key="3">
    <source>
        <dbReference type="ARBA" id="ARBA00022475"/>
    </source>
</evidence>
<feature type="coiled-coil region" evidence="10">
    <location>
        <begin position="562"/>
        <end position="589"/>
    </location>
</feature>
<dbReference type="GO" id="GO:0015386">
    <property type="term" value="F:potassium:proton antiporter activity"/>
    <property type="evidence" value="ECO:0007669"/>
    <property type="project" value="TreeGrafter"/>
</dbReference>
<evidence type="ECO:0000259" key="12">
    <source>
        <dbReference type="Pfam" id="PF00999"/>
    </source>
</evidence>
<dbReference type="eggNOG" id="COG0025">
    <property type="taxonomic scope" value="Bacteria"/>
</dbReference>
<feature type="transmembrane region" description="Helical" evidence="11">
    <location>
        <begin position="83"/>
        <end position="106"/>
    </location>
</feature>
<evidence type="ECO:0000256" key="8">
    <source>
        <dbReference type="ARBA" id="ARBA00023136"/>
    </source>
</evidence>
<dbReference type="GO" id="GO:0051453">
    <property type="term" value="P:regulation of intracellular pH"/>
    <property type="evidence" value="ECO:0007669"/>
    <property type="project" value="TreeGrafter"/>
</dbReference>
<keyword evidence="9" id="KW-0739">Sodium transport</keyword>
<evidence type="ECO:0000256" key="5">
    <source>
        <dbReference type="ARBA" id="ARBA00022989"/>
    </source>
</evidence>
<dbReference type="PANTHER" id="PTHR10110">
    <property type="entry name" value="SODIUM/HYDROGEN EXCHANGER"/>
    <property type="match status" value="1"/>
</dbReference>
<feature type="transmembrane region" description="Helical" evidence="11">
    <location>
        <begin position="311"/>
        <end position="331"/>
    </location>
</feature>
<keyword evidence="5 11" id="KW-1133">Transmembrane helix</keyword>
<evidence type="ECO:0000256" key="4">
    <source>
        <dbReference type="ARBA" id="ARBA00022692"/>
    </source>
</evidence>
<evidence type="ECO:0000313" key="14">
    <source>
        <dbReference type="Proteomes" id="UP000005444"/>
    </source>
</evidence>
<dbReference type="Proteomes" id="UP000005444">
    <property type="component" value="Chromosome"/>
</dbReference>
<keyword evidence="3" id="KW-1003">Cell membrane</keyword>
<keyword evidence="10" id="KW-0175">Coiled coil</keyword>
<dbReference type="InterPro" id="IPR006153">
    <property type="entry name" value="Cation/H_exchanger_TM"/>
</dbReference>
<dbReference type="RefSeq" id="WP_014216034.1">
    <property type="nucleotide sequence ID" value="NC_016605.1"/>
</dbReference>
<protein>
    <submittedName>
        <fullName evidence="13">Sodium/hydrogen exchanger family protein</fullName>
    </submittedName>
</protein>
<keyword evidence="2" id="KW-0813">Transport</keyword>
<dbReference type="Gene3D" id="6.10.140.1330">
    <property type="match status" value="1"/>
</dbReference>
<proteinExistence type="predicted"/>
<feature type="domain" description="Cation/H+ exchanger transmembrane" evidence="12">
    <location>
        <begin position="9"/>
        <end position="408"/>
    </location>
</feature>
<dbReference type="HOGENOM" id="CLU_005912_6_4_9"/>
<feature type="transmembrane region" description="Helical" evidence="11">
    <location>
        <begin position="6"/>
        <end position="24"/>
    </location>
</feature>
<organism evidence="13 14">
    <name type="scientific">Pediococcus claussenii (strain ATCC BAA-344 / DSM 14800 / JCM 18046 / KCTC 3811 / LMG 21948 / P06)</name>
    <dbReference type="NCBI Taxonomy" id="701521"/>
    <lineage>
        <taxon>Bacteria</taxon>
        <taxon>Bacillati</taxon>
        <taxon>Bacillota</taxon>
        <taxon>Bacilli</taxon>
        <taxon>Lactobacillales</taxon>
        <taxon>Lactobacillaceae</taxon>
        <taxon>Pediococcus</taxon>
    </lineage>
</organism>
<feature type="transmembrane region" description="Helical" evidence="11">
    <location>
        <begin position="31"/>
        <end position="49"/>
    </location>
</feature>
<dbReference type="GO" id="GO:0005886">
    <property type="term" value="C:plasma membrane"/>
    <property type="evidence" value="ECO:0007669"/>
    <property type="project" value="UniProtKB-SubCell"/>
</dbReference>
<evidence type="ECO:0000256" key="11">
    <source>
        <dbReference type="SAM" id="Phobius"/>
    </source>
</evidence>
<dbReference type="InterPro" id="IPR018422">
    <property type="entry name" value="Cation/H_exchanger_CPA1"/>
</dbReference>
<accession>G8PAX2</accession>
<name>G8PAX2_PEDCP</name>
<dbReference type="GO" id="GO:0015385">
    <property type="term" value="F:sodium:proton antiporter activity"/>
    <property type="evidence" value="ECO:0007669"/>
    <property type="project" value="InterPro"/>
</dbReference>
<gene>
    <name evidence="13" type="ordered locus">PECL_1622</name>
</gene>
<keyword evidence="4 11" id="KW-0812">Transmembrane</keyword>
<evidence type="ECO:0000256" key="7">
    <source>
        <dbReference type="ARBA" id="ARBA00023065"/>
    </source>
</evidence>
<feature type="transmembrane region" description="Helical" evidence="11">
    <location>
        <begin position="183"/>
        <end position="204"/>
    </location>
</feature>
<sequence>MADFYLIALLLVGVISANVIKQFIPKVPETFILILTGVVLSFVPLFRHFELEPEFFLMMIIAPLMFVDGQKQSFEKIRSKFSGIFLLSVFLAVVTAIVVGVTANWIEKQWTLPLAIALAAIITPTDAVAVKSLTSDSEMPSGVGEALELESLFNDATGLVLLDLALSVLSTGTFSIINGIVHFLFVAVGGILVGLIAGFALVALRFNLNTRGKNPEITTIPISLLTPFAVYLLAEHLGMSGILAVVATGIEHNWEANRLRLSSTSVQLTNNTIWNVITDVLNDFVFLILGLALPTIYADIVAMGWSGTLHLLLISVLVYVIMLVLRYVWAVREKNESIAEFFGKPSDEHHQFNSGLFAISGIHGTVTLAMALSLPNHIGGHNFPYRNELIIIAMFVILISMIVSAVVLNIKLPKKVVDYGEFDLNQVRNKMIDQTILKMRVSIDDRSIRDALTNQLQSQKTMEMDNRNNLSDNYYLLLSETKGVIDNYLHSPEVSQQYNKKTIDIYDSMMNRMLVEKRRVSWKHMLRHLFKEILWHARYRPKLNRDNYKVAYQQKIATDPKFAKKAKQIKQVRQELLDLNQAVVSLVDQYLDDILRSRLTQQRDDNNYIYIVQHNLNRFFDEINHEYRATTQPIDAKYYAEAFQYEYDFIQQGLANGSISQPIAGTLYTEINQAQLLQLQQLPVE</sequence>
<keyword evidence="6" id="KW-0915">Sodium</keyword>
<feature type="transmembrane region" description="Helical" evidence="11">
    <location>
        <begin position="389"/>
        <end position="410"/>
    </location>
</feature>
<dbReference type="EMBL" id="CP003137">
    <property type="protein sequence ID" value="AEV95840.1"/>
    <property type="molecule type" value="Genomic_DNA"/>
</dbReference>
<evidence type="ECO:0000256" key="10">
    <source>
        <dbReference type="SAM" id="Coils"/>
    </source>
</evidence>
<keyword evidence="14" id="KW-1185">Reference proteome</keyword>
<reference evidence="13 14" key="1">
    <citation type="journal article" date="2012" name="J. Bacteriol.">
        <title>Complete Genome Sequence of the Beer Spoilage Organism Pediococcus claussenii ATCC BAA-344T.</title>
        <authorList>
            <person name="Pittet V."/>
            <person name="Abegunde T."/>
            <person name="Marfleet T."/>
            <person name="Haakensen M."/>
            <person name="Morrow K."/>
            <person name="Jayaprakash T."/>
            <person name="Schroeder K."/>
            <person name="Trost B."/>
            <person name="Byrns S."/>
            <person name="Bergsveinson J."/>
            <person name="Kusalik A."/>
            <person name="Ziola B."/>
        </authorList>
    </citation>
    <scope>NUCLEOTIDE SEQUENCE [LARGE SCALE GENOMIC DNA]</scope>
    <source>
        <strain evidence="13 14">ATCC BAA-344</strain>
    </source>
</reference>
<feature type="transmembrane region" description="Helical" evidence="11">
    <location>
        <begin position="112"/>
        <end position="130"/>
    </location>
</feature>
<comment type="subcellular location">
    <subcellularLocation>
        <location evidence="1">Cell membrane</location>
        <topology evidence="1">Multi-pass membrane protein</topology>
    </subcellularLocation>
</comment>
<evidence type="ECO:0000256" key="6">
    <source>
        <dbReference type="ARBA" id="ARBA00023053"/>
    </source>
</evidence>
<dbReference type="Pfam" id="PF00999">
    <property type="entry name" value="Na_H_Exchanger"/>
    <property type="match status" value="1"/>
</dbReference>
<dbReference type="KEGG" id="pce:PECL_1622"/>
<evidence type="ECO:0000256" key="1">
    <source>
        <dbReference type="ARBA" id="ARBA00004651"/>
    </source>
</evidence>
<dbReference type="PATRIC" id="fig|701521.8.peg.1523"/>
<feature type="transmembrane region" description="Helical" evidence="11">
    <location>
        <begin position="159"/>
        <end position="177"/>
    </location>
</feature>
<keyword evidence="7" id="KW-0406">Ion transport</keyword>
<feature type="transmembrane region" description="Helical" evidence="11">
    <location>
        <begin position="284"/>
        <end position="305"/>
    </location>
</feature>
<dbReference type="PANTHER" id="PTHR10110:SF86">
    <property type="entry name" value="SODIUM_HYDROGEN EXCHANGER 7"/>
    <property type="match status" value="1"/>
</dbReference>
<evidence type="ECO:0000313" key="13">
    <source>
        <dbReference type="EMBL" id="AEV95840.1"/>
    </source>
</evidence>
<dbReference type="GO" id="GO:0098719">
    <property type="term" value="P:sodium ion import across plasma membrane"/>
    <property type="evidence" value="ECO:0007669"/>
    <property type="project" value="TreeGrafter"/>
</dbReference>
<keyword evidence="8 11" id="KW-0472">Membrane</keyword>
<evidence type="ECO:0000256" key="2">
    <source>
        <dbReference type="ARBA" id="ARBA00022448"/>
    </source>
</evidence>
<dbReference type="AlphaFoldDB" id="G8PAX2"/>
<feature type="transmembrane region" description="Helical" evidence="11">
    <location>
        <begin position="352"/>
        <end position="374"/>
    </location>
</feature>
<evidence type="ECO:0000256" key="9">
    <source>
        <dbReference type="ARBA" id="ARBA00023201"/>
    </source>
</evidence>